<dbReference type="RefSeq" id="WP_205158650.1">
    <property type="nucleotide sequence ID" value="NZ_JAFEUM010000004.1"/>
</dbReference>
<sequence>MNTDWDDYAENWEADLATHQFADQVFDSLVQQVSIDKKNILDLGCGTGLLSLRMSPKARSIVAVDASEAMIEELDKKMLPNVEPVVDILSRGLAAQHPAFRGQFDIIVASSVCSFIYNLTDTLIVAHSILEEDGVFISWDWLKQTPDDHGLTEAELQSKLTDAGFSAFKTQIAFEMPTAKGTAPVVMAIAFK</sequence>
<dbReference type="GO" id="GO:0032259">
    <property type="term" value="P:methylation"/>
    <property type="evidence" value="ECO:0007669"/>
    <property type="project" value="UniProtKB-KW"/>
</dbReference>
<name>A0ABS2HHV3_9VIBR</name>
<proteinExistence type="predicted"/>
<dbReference type="SUPFAM" id="SSF53335">
    <property type="entry name" value="S-adenosyl-L-methionine-dependent methyltransferases"/>
    <property type="match status" value="1"/>
</dbReference>
<dbReference type="GO" id="GO:0008168">
    <property type="term" value="F:methyltransferase activity"/>
    <property type="evidence" value="ECO:0007669"/>
    <property type="project" value="UniProtKB-KW"/>
</dbReference>
<comment type="caution">
    <text evidence="2">The sequence shown here is derived from an EMBL/GenBank/DDBJ whole genome shotgun (WGS) entry which is preliminary data.</text>
</comment>
<dbReference type="Pfam" id="PF13489">
    <property type="entry name" value="Methyltransf_23"/>
    <property type="match status" value="1"/>
</dbReference>
<dbReference type="Gene3D" id="3.40.50.150">
    <property type="entry name" value="Vaccinia Virus protein VP39"/>
    <property type="match status" value="1"/>
</dbReference>
<organism evidence="2 3">
    <name type="scientific">Vibrio ulleungensis</name>
    <dbReference type="NCBI Taxonomy" id="2807619"/>
    <lineage>
        <taxon>Bacteria</taxon>
        <taxon>Pseudomonadati</taxon>
        <taxon>Pseudomonadota</taxon>
        <taxon>Gammaproteobacteria</taxon>
        <taxon>Vibrionales</taxon>
        <taxon>Vibrionaceae</taxon>
        <taxon>Vibrio</taxon>
    </lineage>
</organism>
<keyword evidence="3" id="KW-1185">Reference proteome</keyword>
<accession>A0ABS2HHV3</accession>
<evidence type="ECO:0000313" key="2">
    <source>
        <dbReference type="EMBL" id="MBM7037095.1"/>
    </source>
</evidence>
<evidence type="ECO:0000256" key="1">
    <source>
        <dbReference type="ARBA" id="ARBA00022679"/>
    </source>
</evidence>
<keyword evidence="2" id="KW-0489">Methyltransferase</keyword>
<dbReference type="PANTHER" id="PTHR43861">
    <property type="entry name" value="TRANS-ACONITATE 2-METHYLTRANSFERASE-RELATED"/>
    <property type="match status" value="1"/>
</dbReference>
<keyword evidence="1" id="KW-0808">Transferase</keyword>
<dbReference type="CDD" id="cd02440">
    <property type="entry name" value="AdoMet_MTases"/>
    <property type="match status" value="1"/>
</dbReference>
<dbReference type="Proteomes" id="UP000809621">
    <property type="component" value="Unassembled WGS sequence"/>
</dbReference>
<protein>
    <submittedName>
        <fullName evidence="2">Methyltransferase domain-containing protein</fullName>
    </submittedName>
</protein>
<dbReference type="EMBL" id="JAFEUM010000004">
    <property type="protein sequence ID" value="MBM7037095.1"/>
    <property type="molecule type" value="Genomic_DNA"/>
</dbReference>
<dbReference type="InterPro" id="IPR029063">
    <property type="entry name" value="SAM-dependent_MTases_sf"/>
</dbReference>
<gene>
    <name evidence="2" type="ORF">JQC93_11835</name>
</gene>
<evidence type="ECO:0000313" key="3">
    <source>
        <dbReference type="Proteomes" id="UP000809621"/>
    </source>
</evidence>
<reference evidence="2 3" key="1">
    <citation type="submission" date="2021-02" db="EMBL/GenBank/DDBJ databases">
        <authorList>
            <person name="Park J.-S."/>
        </authorList>
    </citation>
    <scope>NUCLEOTIDE SEQUENCE [LARGE SCALE GENOMIC DNA]</scope>
    <source>
        <strain evidence="2 3">188UL20-2</strain>
    </source>
</reference>
<dbReference type="PANTHER" id="PTHR43861:SF3">
    <property type="entry name" value="PUTATIVE (AFU_ORTHOLOGUE AFUA_2G14390)-RELATED"/>
    <property type="match status" value="1"/>
</dbReference>